<proteinExistence type="predicted"/>
<sequence length="136" mass="16077">MRVFIKPDQSHPTEYMILEQQLTILETSKKLKELGVKQESMFYWKQDLNGVSWILVYVSYIARLKNEVKANPDIWISAFTVTELGEIMKDKIEPFPPMYDSSMENWNWQDEVIADTEAEVRGRMLVFLLENKLIEL</sequence>
<comment type="caution">
    <text evidence="1">The sequence shown here is derived from an EMBL/GenBank/DDBJ whole genome shotgun (WGS) entry which is preliminary data.</text>
</comment>
<organism evidence="1">
    <name type="scientific">candidate division CPR3 bacterium</name>
    <dbReference type="NCBI Taxonomy" id="2268181"/>
    <lineage>
        <taxon>Bacteria</taxon>
        <taxon>Bacteria division CPR3</taxon>
    </lineage>
</organism>
<reference evidence="1" key="1">
    <citation type="journal article" date="2020" name="mSystems">
        <title>Genome- and Community-Level Interaction Insights into Carbon Utilization and Element Cycling Functions of Hydrothermarchaeota in Hydrothermal Sediment.</title>
        <authorList>
            <person name="Zhou Z."/>
            <person name="Liu Y."/>
            <person name="Xu W."/>
            <person name="Pan J."/>
            <person name="Luo Z.H."/>
            <person name="Li M."/>
        </authorList>
    </citation>
    <scope>NUCLEOTIDE SEQUENCE [LARGE SCALE GENOMIC DNA]</scope>
    <source>
        <strain evidence="1">HyVt-369</strain>
    </source>
</reference>
<gene>
    <name evidence="1" type="ORF">ENI13_01075</name>
</gene>
<dbReference type="AlphaFoldDB" id="A0A7C1SNV9"/>
<evidence type="ECO:0000313" key="1">
    <source>
        <dbReference type="EMBL" id="HEB13552.1"/>
    </source>
</evidence>
<name>A0A7C1SNV9_UNCC3</name>
<accession>A0A7C1SNV9</accession>
<dbReference type="Proteomes" id="UP000885695">
    <property type="component" value="Unassembled WGS sequence"/>
</dbReference>
<protein>
    <submittedName>
        <fullName evidence="1">Uncharacterized protein</fullName>
    </submittedName>
</protein>
<dbReference type="EMBL" id="DRHL01000059">
    <property type="protein sequence ID" value="HEB13552.1"/>
    <property type="molecule type" value="Genomic_DNA"/>
</dbReference>